<gene>
    <name evidence="2" type="ORF">K402DRAFT_315979</name>
</gene>
<feature type="non-terminal residue" evidence="2">
    <location>
        <position position="1"/>
    </location>
</feature>
<evidence type="ECO:0000256" key="1">
    <source>
        <dbReference type="SAM" id="Phobius"/>
    </source>
</evidence>
<feature type="transmembrane region" description="Helical" evidence="1">
    <location>
        <begin position="46"/>
        <end position="67"/>
    </location>
</feature>
<dbReference type="OrthoDB" id="3928876at2759"/>
<keyword evidence="3" id="KW-1185">Reference proteome</keyword>
<dbReference type="AlphaFoldDB" id="A0A6G1GYX9"/>
<protein>
    <submittedName>
        <fullName evidence="2">Uncharacterized protein</fullName>
    </submittedName>
</protein>
<evidence type="ECO:0000313" key="2">
    <source>
        <dbReference type="EMBL" id="KAF1986012.1"/>
    </source>
</evidence>
<evidence type="ECO:0000313" key="3">
    <source>
        <dbReference type="Proteomes" id="UP000800041"/>
    </source>
</evidence>
<dbReference type="EMBL" id="ML977159">
    <property type="protein sequence ID" value="KAF1986012.1"/>
    <property type="molecule type" value="Genomic_DNA"/>
</dbReference>
<dbReference type="Proteomes" id="UP000800041">
    <property type="component" value="Unassembled WGS sequence"/>
</dbReference>
<reference evidence="2" key="1">
    <citation type="journal article" date="2020" name="Stud. Mycol.">
        <title>101 Dothideomycetes genomes: a test case for predicting lifestyles and emergence of pathogens.</title>
        <authorList>
            <person name="Haridas S."/>
            <person name="Albert R."/>
            <person name="Binder M."/>
            <person name="Bloem J."/>
            <person name="Labutti K."/>
            <person name="Salamov A."/>
            <person name="Andreopoulos B."/>
            <person name="Baker S."/>
            <person name="Barry K."/>
            <person name="Bills G."/>
            <person name="Bluhm B."/>
            <person name="Cannon C."/>
            <person name="Castanera R."/>
            <person name="Culley D."/>
            <person name="Daum C."/>
            <person name="Ezra D."/>
            <person name="Gonzalez J."/>
            <person name="Henrissat B."/>
            <person name="Kuo A."/>
            <person name="Liang C."/>
            <person name="Lipzen A."/>
            <person name="Lutzoni F."/>
            <person name="Magnuson J."/>
            <person name="Mondo S."/>
            <person name="Nolan M."/>
            <person name="Ohm R."/>
            <person name="Pangilinan J."/>
            <person name="Park H.-J."/>
            <person name="Ramirez L."/>
            <person name="Alfaro M."/>
            <person name="Sun H."/>
            <person name="Tritt A."/>
            <person name="Yoshinaga Y."/>
            <person name="Zwiers L.-H."/>
            <person name="Turgeon B."/>
            <person name="Goodwin S."/>
            <person name="Spatafora J."/>
            <person name="Crous P."/>
            <person name="Grigoriev I."/>
        </authorList>
    </citation>
    <scope>NUCLEOTIDE SEQUENCE</scope>
    <source>
        <strain evidence="2">CBS 113979</strain>
    </source>
</reference>
<name>A0A6G1GYX9_9PEZI</name>
<keyword evidence="1" id="KW-1133">Transmembrane helix</keyword>
<proteinExistence type="predicted"/>
<sequence>ILDSLGGFWSAFQAKGMAVLNGLFPPEKRAVWLAKIKAFAFGNPKLAAFLLSNIALTGLPLTMFVIFTITVFVFALVAALLVGVLAALLFTVFMVGTALLVVLPTVFMTTMGATFLFLWGLGGYYIIKWANSEVLPAPKGEAIGDYMSSLTGGKLDGVMGEVRQQEDNRDGFNE</sequence>
<feature type="transmembrane region" description="Helical" evidence="1">
    <location>
        <begin position="74"/>
        <end position="100"/>
    </location>
</feature>
<feature type="non-terminal residue" evidence="2">
    <location>
        <position position="174"/>
    </location>
</feature>
<dbReference type="Pfam" id="PF16015">
    <property type="entry name" value="Promethin"/>
    <property type="match status" value="1"/>
</dbReference>
<feature type="transmembrane region" description="Helical" evidence="1">
    <location>
        <begin position="106"/>
        <end position="127"/>
    </location>
</feature>
<organism evidence="2 3">
    <name type="scientific">Aulographum hederae CBS 113979</name>
    <dbReference type="NCBI Taxonomy" id="1176131"/>
    <lineage>
        <taxon>Eukaryota</taxon>
        <taxon>Fungi</taxon>
        <taxon>Dikarya</taxon>
        <taxon>Ascomycota</taxon>
        <taxon>Pezizomycotina</taxon>
        <taxon>Dothideomycetes</taxon>
        <taxon>Pleosporomycetidae</taxon>
        <taxon>Aulographales</taxon>
        <taxon>Aulographaceae</taxon>
    </lineage>
</organism>
<keyword evidence="1" id="KW-0472">Membrane</keyword>
<keyword evidence="1" id="KW-0812">Transmembrane</keyword>
<accession>A0A6G1GYX9</accession>